<evidence type="ECO:0000313" key="11">
    <source>
        <dbReference type="EMBL" id="KAF1985496.1"/>
    </source>
</evidence>
<protein>
    <submittedName>
        <fullName evidence="11">Putative motor protein</fullName>
    </submittedName>
</protein>
<evidence type="ECO:0000256" key="8">
    <source>
        <dbReference type="ARBA" id="ARBA00023175"/>
    </source>
</evidence>
<keyword evidence="3" id="KW-0963">Cytoplasm</keyword>
<keyword evidence="6" id="KW-0067">ATP-binding</keyword>
<gene>
    <name evidence="11" type="ORF">K402DRAFT_334390</name>
</gene>
<keyword evidence="7" id="KW-0243">Dynein</keyword>
<keyword evidence="12" id="KW-1185">Reference proteome</keyword>
<organism evidence="11 12">
    <name type="scientific">Aulographum hederae CBS 113979</name>
    <dbReference type="NCBI Taxonomy" id="1176131"/>
    <lineage>
        <taxon>Eukaryota</taxon>
        <taxon>Fungi</taxon>
        <taxon>Dikarya</taxon>
        <taxon>Ascomycota</taxon>
        <taxon>Pezizomycotina</taxon>
        <taxon>Dothideomycetes</taxon>
        <taxon>Pleosporomycetidae</taxon>
        <taxon>Aulographales</taxon>
        <taxon>Aulographaceae</taxon>
    </lineage>
</organism>
<feature type="compositionally biased region" description="Basic and acidic residues" evidence="10">
    <location>
        <begin position="467"/>
        <end position="479"/>
    </location>
</feature>
<keyword evidence="5" id="KW-0547">Nucleotide-binding</keyword>
<proteinExistence type="predicted"/>
<dbReference type="GO" id="GO:0005868">
    <property type="term" value="C:cytoplasmic dynein complex"/>
    <property type="evidence" value="ECO:0007669"/>
    <property type="project" value="InterPro"/>
</dbReference>
<keyword evidence="8" id="KW-0505">Motor protein</keyword>
<accession>A0A6G1GX06</accession>
<feature type="region of interest" description="Disordered" evidence="10">
    <location>
        <begin position="1"/>
        <end position="20"/>
    </location>
</feature>
<dbReference type="Proteomes" id="UP000800041">
    <property type="component" value="Unassembled WGS sequence"/>
</dbReference>
<dbReference type="EMBL" id="ML977162">
    <property type="protein sequence ID" value="KAF1985496.1"/>
    <property type="molecule type" value="Genomic_DNA"/>
</dbReference>
<evidence type="ECO:0000313" key="12">
    <source>
        <dbReference type="Proteomes" id="UP000800041"/>
    </source>
</evidence>
<evidence type="ECO:0000256" key="2">
    <source>
        <dbReference type="ARBA" id="ARBA00022448"/>
    </source>
</evidence>
<comment type="subcellular location">
    <subcellularLocation>
        <location evidence="1">Cytoplasm</location>
        <location evidence="1">Cytoskeleton</location>
    </subcellularLocation>
</comment>
<dbReference type="InterPro" id="IPR022780">
    <property type="entry name" value="Dynein_light_int_chain"/>
</dbReference>
<dbReference type="GO" id="GO:0035974">
    <property type="term" value="C:meiotic spindle pole body"/>
    <property type="evidence" value="ECO:0007669"/>
    <property type="project" value="TreeGrafter"/>
</dbReference>
<dbReference type="OrthoDB" id="27603at2759"/>
<keyword evidence="2" id="KW-0813">Transport</keyword>
<evidence type="ECO:0000256" key="1">
    <source>
        <dbReference type="ARBA" id="ARBA00004245"/>
    </source>
</evidence>
<evidence type="ECO:0000256" key="5">
    <source>
        <dbReference type="ARBA" id="ARBA00022741"/>
    </source>
</evidence>
<keyword evidence="4" id="KW-0493">Microtubule</keyword>
<dbReference type="PANTHER" id="PTHR12688:SF0">
    <property type="entry name" value="DYNEIN LIGHT INTERMEDIATE CHAIN"/>
    <property type="match status" value="1"/>
</dbReference>
<evidence type="ECO:0000256" key="6">
    <source>
        <dbReference type="ARBA" id="ARBA00022840"/>
    </source>
</evidence>
<dbReference type="InterPro" id="IPR008467">
    <property type="entry name" value="Dynein1_light_intermed_chain"/>
</dbReference>
<evidence type="ECO:0000256" key="9">
    <source>
        <dbReference type="ARBA" id="ARBA00023212"/>
    </source>
</evidence>
<name>A0A6G1GX06_9PEZI</name>
<dbReference type="GO" id="GO:0005874">
    <property type="term" value="C:microtubule"/>
    <property type="evidence" value="ECO:0007669"/>
    <property type="project" value="UniProtKB-KW"/>
</dbReference>
<evidence type="ECO:0000256" key="4">
    <source>
        <dbReference type="ARBA" id="ARBA00022701"/>
    </source>
</evidence>
<evidence type="ECO:0000256" key="7">
    <source>
        <dbReference type="ARBA" id="ARBA00023017"/>
    </source>
</evidence>
<feature type="region of interest" description="Disordered" evidence="10">
    <location>
        <begin position="467"/>
        <end position="495"/>
    </location>
</feature>
<dbReference type="GO" id="GO:0007018">
    <property type="term" value="P:microtubule-based movement"/>
    <property type="evidence" value="ECO:0007669"/>
    <property type="project" value="InterPro"/>
</dbReference>
<dbReference type="GO" id="GO:0005524">
    <property type="term" value="F:ATP binding"/>
    <property type="evidence" value="ECO:0007669"/>
    <property type="project" value="UniProtKB-KW"/>
</dbReference>
<feature type="compositionally biased region" description="Basic and acidic residues" evidence="10">
    <location>
        <begin position="7"/>
        <end position="20"/>
    </location>
</feature>
<dbReference type="PANTHER" id="PTHR12688">
    <property type="entry name" value="DYNEIN LIGHT INTERMEDIATE CHAIN"/>
    <property type="match status" value="1"/>
</dbReference>
<evidence type="ECO:0000256" key="10">
    <source>
        <dbReference type="SAM" id="MobiDB-lite"/>
    </source>
</evidence>
<keyword evidence="9" id="KW-0206">Cytoskeleton</keyword>
<evidence type="ECO:0000256" key="3">
    <source>
        <dbReference type="ARBA" id="ARBA00022490"/>
    </source>
</evidence>
<reference evidence="11" key="1">
    <citation type="journal article" date="2020" name="Stud. Mycol.">
        <title>101 Dothideomycetes genomes: a test case for predicting lifestyles and emergence of pathogens.</title>
        <authorList>
            <person name="Haridas S."/>
            <person name="Albert R."/>
            <person name="Binder M."/>
            <person name="Bloem J."/>
            <person name="Labutti K."/>
            <person name="Salamov A."/>
            <person name="Andreopoulos B."/>
            <person name="Baker S."/>
            <person name="Barry K."/>
            <person name="Bills G."/>
            <person name="Bluhm B."/>
            <person name="Cannon C."/>
            <person name="Castanera R."/>
            <person name="Culley D."/>
            <person name="Daum C."/>
            <person name="Ezra D."/>
            <person name="Gonzalez J."/>
            <person name="Henrissat B."/>
            <person name="Kuo A."/>
            <person name="Liang C."/>
            <person name="Lipzen A."/>
            <person name="Lutzoni F."/>
            <person name="Magnuson J."/>
            <person name="Mondo S."/>
            <person name="Nolan M."/>
            <person name="Ohm R."/>
            <person name="Pangilinan J."/>
            <person name="Park H.-J."/>
            <person name="Ramirez L."/>
            <person name="Alfaro M."/>
            <person name="Sun H."/>
            <person name="Tritt A."/>
            <person name="Yoshinaga Y."/>
            <person name="Zwiers L.-H."/>
            <person name="Turgeon B."/>
            <person name="Goodwin S."/>
            <person name="Spatafora J."/>
            <person name="Crous P."/>
            <person name="Grigoriev I."/>
        </authorList>
    </citation>
    <scope>NUCLEOTIDE SEQUENCE</scope>
    <source>
        <strain evidence="11">CBS 113979</strain>
    </source>
</reference>
<dbReference type="Pfam" id="PF05783">
    <property type="entry name" value="DLIC"/>
    <property type="match status" value="1"/>
</dbReference>
<dbReference type="GO" id="GO:0045504">
    <property type="term" value="F:dynein heavy chain binding"/>
    <property type="evidence" value="ECO:0007669"/>
    <property type="project" value="TreeGrafter"/>
</dbReference>
<dbReference type="GO" id="GO:0000226">
    <property type="term" value="P:microtubule cytoskeleton organization"/>
    <property type="evidence" value="ECO:0007669"/>
    <property type="project" value="TreeGrafter"/>
</dbReference>
<dbReference type="AlphaFoldDB" id="A0A6G1GX06"/>
<sequence>MAAGSRVARDPLHKGKGGEKKEIWSAMLENVSSGKRLPEKSILVLGGTPDSQKDFLEALSTDSKLRPDRTQPRKPPVANQFALGYTYQDVLDADQEDTLARLSLYLLTEPSPAFTPLLQPLLTPRTLPSTLIVILLDWTQPWLWLRQLRDWIRVLRSLISSLPNECKDVLEENIKAWQHSRNNSNLNLATTEGSDVLEGPMPLGTGEFDEPLGLPLCVVAQNASHIENLERSSGWKEPEFDTITQYVRTVLLKHGGGLIYTMPGSQTGSLQTLIHSSLGIQSLLEKRSLKHDVVNKERILVPLGWDSWGKIRVNGEGFDIEGVSSAWSVEIQTPQPTFTQVDEEAMEGTLPTEECPESIVSIYESTIRDPSFDSILARGINPHNPHTIEVETQDHQEFLAKQMETLDQLRTDDEKEKAASAKKSAFAGITAMESTPAGKVVEDHIGPVQFNVGGIQMDAGDVVKKLKDREATRGSESDNPRPGSPEQPVDTEKLQDFFAGLLKPRVGSAANSPRGK</sequence>